<dbReference type="Gene3D" id="2.80.10.50">
    <property type="match status" value="1"/>
</dbReference>
<name>A0A8H5GLN0_9AGAR</name>
<keyword evidence="2" id="KW-1185">Reference proteome</keyword>
<dbReference type="EMBL" id="JAACJN010000146">
    <property type="protein sequence ID" value="KAF5366945.1"/>
    <property type="molecule type" value="Genomic_DNA"/>
</dbReference>
<reference evidence="1 2" key="1">
    <citation type="journal article" date="2020" name="ISME J.">
        <title>Uncovering the hidden diversity of litter-decomposition mechanisms in mushroom-forming fungi.</title>
        <authorList>
            <person name="Floudas D."/>
            <person name="Bentzer J."/>
            <person name="Ahren D."/>
            <person name="Johansson T."/>
            <person name="Persson P."/>
            <person name="Tunlid A."/>
        </authorList>
    </citation>
    <scope>NUCLEOTIDE SEQUENCE [LARGE SCALE GENOMIC DNA]</scope>
    <source>
        <strain evidence="1 2">CBS 406.79</strain>
    </source>
</reference>
<organism evidence="1 2">
    <name type="scientific">Collybiopsis confluens</name>
    <dbReference type="NCBI Taxonomy" id="2823264"/>
    <lineage>
        <taxon>Eukaryota</taxon>
        <taxon>Fungi</taxon>
        <taxon>Dikarya</taxon>
        <taxon>Basidiomycota</taxon>
        <taxon>Agaricomycotina</taxon>
        <taxon>Agaricomycetes</taxon>
        <taxon>Agaricomycetidae</taxon>
        <taxon>Agaricales</taxon>
        <taxon>Marasmiineae</taxon>
        <taxon>Omphalotaceae</taxon>
        <taxon>Collybiopsis</taxon>
    </lineage>
</organism>
<dbReference type="InterPro" id="IPR035992">
    <property type="entry name" value="Ricin_B-like_lectins"/>
</dbReference>
<dbReference type="Proteomes" id="UP000518752">
    <property type="component" value="Unassembled WGS sequence"/>
</dbReference>
<sequence length="246" mass="27338">MTAISESGPSGFPPGYFLITSTATGRVLDVGGQAIDDGAELILWPSKEVSLVQSRRSPEADNQVFFVDDSGALCSRSSGHAIDIDHDRLVLRHRKPASFAHPFPKFSYHQELGEINVKFDGDPTRNMYILTSVPLRKPKSFIDDASQFLTTNIRTPFASLFGGVDTNSTPEQMTSAGVDLAEDEVLEEERGEEGEIDDSPDEKREIHMLTIPHQRPWNLAEKAKLRRRFEIIPLRTASKRTTGITV</sequence>
<accession>A0A8H5GLN0</accession>
<proteinExistence type="predicted"/>
<gene>
    <name evidence="1" type="ORF">D9757_010831</name>
</gene>
<evidence type="ECO:0000313" key="1">
    <source>
        <dbReference type="EMBL" id="KAF5366945.1"/>
    </source>
</evidence>
<dbReference type="SUPFAM" id="SSF50370">
    <property type="entry name" value="Ricin B-like lectins"/>
    <property type="match status" value="1"/>
</dbReference>
<evidence type="ECO:0000313" key="2">
    <source>
        <dbReference type="Proteomes" id="UP000518752"/>
    </source>
</evidence>
<comment type="caution">
    <text evidence="1">The sequence shown here is derived from an EMBL/GenBank/DDBJ whole genome shotgun (WGS) entry which is preliminary data.</text>
</comment>
<dbReference type="AlphaFoldDB" id="A0A8H5GLN0"/>
<dbReference type="OrthoDB" id="9895617at2759"/>
<protein>
    <submittedName>
        <fullName evidence="1">Uncharacterized protein</fullName>
    </submittedName>
</protein>